<dbReference type="EMBL" id="CP019434">
    <property type="protein sequence ID" value="APZ42154.1"/>
    <property type="molecule type" value="Genomic_DNA"/>
</dbReference>
<comment type="similarity">
    <text evidence="1">Belongs to the acyl coenzyme A hydrolase family.</text>
</comment>
<keyword evidence="6" id="KW-1185">Reference proteome</keyword>
<dbReference type="Pfam" id="PF03061">
    <property type="entry name" value="4HBT"/>
    <property type="match status" value="1"/>
</dbReference>
<organism evidence="5 6">
    <name type="scientific">Acidihalobacter ferrooxydans</name>
    <dbReference type="NCBI Taxonomy" id="1765967"/>
    <lineage>
        <taxon>Bacteria</taxon>
        <taxon>Pseudomonadati</taxon>
        <taxon>Pseudomonadota</taxon>
        <taxon>Gammaproteobacteria</taxon>
        <taxon>Chromatiales</taxon>
        <taxon>Ectothiorhodospiraceae</taxon>
        <taxon>Acidihalobacter</taxon>
    </lineage>
</organism>
<dbReference type="GO" id="GO:0006637">
    <property type="term" value="P:acyl-CoA metabolic process"/>
    <property type="evidence" value="ECO:0007669"/>
    <property type="project" value="TreeGrafter"/>
</dbReference>
<dbReference type="STRING" id="1765967.BW247_02800"/>
<protein>
    <submittedName>
        <fullName evidence="5">Acyl-CoA thioesterase</fullName>
    </submittedName>
</protein>
<dbReference type="InterPro" id="IPR040170">
    <property type="entry name" value="Cytosol_ACT"/>
</dbReference>
<dbReference type="PROSITE" id="PS51770">
    <property type="entry name" value="HOTDOG_ACOT"/>
    <property type="match status" value="1"/>
</dbReference>
<dbReference type="RefSeq" id="WP_076835593.1">
    <property type="nucleotide sequence ID" value="NZ_CP019434.1"/>
</dbReference>
<dbReference type="Gene3D" id="3.10.129.10">
    <property type="entry name" value="Hotdog Thioesterase"/>
    <property type="match status" value="1"/>
</dbReference>
<accession>A0A1P8UEG6</accession>
<keyword evidence="2 3" id="KW-0378">Hydrolase</keyword>
<dbReference type="Proteomes" id="UP000243807">
    <property type="component" value="Chromosome"/>
</dbReference>
<evidence type="ECO:0000313" key="5">
    <source>
        <dbReference type="EMBL" id="APZ42154.1"/>
    </source>
</evidence>
<feature type="domain" description="HotDog ACOT-type" evidence="4">
    <location>
        <begin position="9"/>
        <end position="122"/>
    </location>
</feature>
<evidence type="ECO:0000256" key="1">
    <source>
        <dbReference type="ARBA" id="ARBA00010458"/>
    </source>
</evidence>
<dbReference type="GO" id="GO:0009062">
    <property type="term" value="P:fatty acid catabolic process"/>
    <property type="evidence" value="ECO:0007669"/>
    <property type="project" value="TreeGrafter"/>
</dbReference>
<evidence type="ECO:0000313" key="6">
    <source>
        <dbReference type="Proteomes" id="UP000243807"/>
    </source>
</evidence>
<dbReference type="KEGG" id="afy:BW247_02800"/>
<dbReference type="InterPro" id="IPR006683">
    <property type="entry name" value="Thioestr_dom"/>
</dbReference>
<reference evidence="5 6" key="1">
    <citation type="submission" date="2017-01" db="EMBL/GenBank/DDBJ databases">
        <title>Draft sequence of Acidihalobacter ferrooxidans strain DSM 14175 (strain V8).</title>
        <authorList>
            <person name="Khaleque H.N."/>
            <person name="Ramsay J.P."/>
            <person name="Murphy R.J.T."/>
            <person name="Kaksonen A.H."/>
            <person name="Boxall N.J."/>
            <person name="Watkin E.L.J."/>
        </authorList>
    </citation>
    <scope>NUCLEOTIDE SEQUENCE [LARGE SCALE GENOMIC DNA]</scope>
    <source>
        <strain evidence="5 6">V8</strain>
    </source>
</reference>
<gene>
    <name evidence="5" type="ORF">BW247_02800</name>
</gene>
<dbReference type="GO" id="GO:0052816">
    <property type="term" value="F:long-chain fatty acyl-CoA hydrolase activity"/>
    <property type="evidence" value="ECO:0007669"/>
    <property type="project" value="TreeGrafter"/>
</dbReference>
<dbReference type="AlphaFoldDB" id="A0A1P8UEG6"/>
<dbReference type="CDD" id="cd03442">
    <property type="entry name" value="BFIT_BACH"/>
    <property type="match status" value="1"/>
</dbReference>
<name>A0A1P8UEG6_9GAMM</name>
<evidence type="ECO:0000256" key="2">
    <source>
        <dbReference type="ARBA" id="ARBA00022801"/>
    </source>
</evidence>
<proteinExistence type="inferred from homology"/>
<dbReference type="SUPFAM" id="SSF54637">
    <property type="entry name" value="Thioesterase/thiol ester dehydrase-isomerase"/>
    <property type="match status" value="1"/>
</dbReference>
<dbReference type="GO" id="GO:0005829">
    <property type="term" value="C:cytosol"/>
    <property type="evidence" value="ECO:0007669"/>
    <property type="project" value="TreeGrafter"/>
</dbReference>
<dbReference type="PANTHER" id="PTHR11049:SF5">
    <property type="entry name" value="ACYL-COA THIOESTER HYDROLASE YCIA"/>
    <property type="match status" value="1"/>
</dbReference>
<evidence type="ECO:0000259" key="4">
    <source>
        <dbReference type="PROSITE" id="PS51770"/>
    </source>
</evidence>
<evidence type="ECO:0000256" key="3">
    <source>
        <dbReference type="PROSITE-ProRule" id="PRU01106"/>
    </source>
</evidence>
<sequence length="136" mass="14250">MRDGKGLLGGQEPVLRVPARPGDINAGGDIFGGWIMAQIDIAGSIPAVARSGGRVVTVAVDHLVFMKPVKVGDIVSLYARTLSVGRTSMKIGVEVYVHRGLQDPQFIQVSEATLTYVAVNGDGKPRAVPPEAASES</sequence>
<dbReference type="OrthoDB" id="9801856at2"/>
<dbReference type="InterPro" id="IPR029069">
    <property type="entry name" value="HotDog_dom_sf"/>
</dbReference>
<dbReference type="InterPro" id="IPR033120">
    <property type="entry name" value="HOTDOG_ACOT"/>
</dbReference>
<dbReference type="PANTHER" id="PTHR11049">
    <property type="entry name" value="ACYL COENZYME A THIOESTER HYDROLASE"/>
    <property type="match status" value="1"/>
</dbReference>